<reference evidence="3 4" key="1">
    <citation type="submission" date="2016-06" db="EMBL/GenBank/DDBJ databases">
        <title>Genome sequence of endosymbiont of Candidatus Endolucinida thiodiazotropha.</title>
        <authorList>
            <person name="Poehlein A."/>
            <person name="Koenig S."/>
            <person name="Heiden S.E."/>
            <person name="Thuermer A."/>
            <person name="Voget S."/>
            <person name="Daniel R."/>
            <person name="Markert S."/>
            <person name="Gros O."/>
            <person name="Schweder T."/>
        </authorList>
    </citation>
    <scope>NUCLEOTIDE SEQUENCE [LARGE SCALE GENOMIC DNA]</scope>
    <source>
        <strain evidence="3 4">COS</strain>
    </source>
</reference>
<dbReference type="Pfam" id="PF05943">
    <property type="entry name" value="VipB"/>
    <property type="match status" value="2"/>
</dbReference>
<dbReference type="EMBL" id="MARB01000014">
    <property type="protein sequence ID" value="ODJ87172.1"/>
    <property type="molecule type" value="Genomic_DNA"/>
</dbReference>
<feature type="region of interest" description="Disordered" evidence="1">
    <location>
        <begin position="177"/>
        <end position="199"/>
    </location>
</feature>
<feature type="region of interest" description="Disordered" evidence="1">
    <location>
        <begin position="109"/>
        <end position="164"/>
    </location>
</feature>
<dbReference type="InterPro" id="IPR010269">
    <property type="entry name" value="T6SS_TssC-like"/>
</dbReference>
<evidence type="ECO:0000313" key="4">
    <source>
        <dbReference type="Proteomes" id="UP000094769"/>
    </source>
</evidence>
<accession>A0A7Z0VK81</accession>
<keyword evidence="4" id="KW-1185">Reference proteome</keyword>
<feature type="compositionally biased region" description="Acidic residues" evidence="1">
    <location>
        <begin position="187"/>
        <end position="198"/>
    </location>
</feature>
<dbReference type="PANTHER" id="PTHR35565">
    <property type="entry name" value="CYTOPLASMIC PROTEIN-RELATED"/>
    <property type="match status" value="1"/>
</dbReference>
<comment type="caution">
    <text evidence="3">The sequence shown here is derived from an EMBL/GenBank/DDBJ whole genome shotgun (WGS) entry which is preliminary data.</text>
</comment>
<dbReference type="PANTHER" id="PTHR35565:SF3">
    <property type="entry name" value="TYPE VI SECRETION SYSTEM SHEATH PROTEIN TSSC1"/>
    <property type="match status" value="1"/>
</dbReference>
<feature type="compositionally biased region" description="Polar residues" evidence="1">
    <location>
        <begin position="151"/>
        <end position="164"/>
    </location>
</feature>
<proteinExistence type="predicted"/>
<gene>
    <name evidence="3" type="ORF">CODIS_26890</name>
</gene>
<organism evidence="3 4">
    <name type="scientific">Candidatus Thiodiazotropha endolucinida</name>
    <dbReference type="NCBI Taxonomy" id="1655433"/>
    <lineage>
        <taxon>Bacteria</taxon>
        <taxon>Pseudomonadati</taxon>
        <taxon>Pseudomonadota</taxon>
        <taxon>Gammaproteobacteria</taxon>
        <taxon>Chromatiales</taxon>
        <taxon>Sedimenticolaceae</taxon>
        <taxon>Candidatus Thiodiazotropha</taxon>
    </lineage>
</organism>
<dbReference type="RefSeq" id="WP_069125800.1">
    <property type="nucleotide sequence ID" value="NZ_MARB01000014.1"/>
</dbReference>
<protein>
    <recommendedName>
        <fullName evidence="2">TssC1 N-terminal domain-containing protein</fullName>
    </recommendedName>
</protein>
<dbReference type="OrthoDB" id="9764000at2"/>
<evidence type="ECO:0000259" key="2">
    <source>
        <dbReference type="Pfam" id="PF05943"/>
    </source>
</evidence>
<evidence type="ECO:0000313" key="3">
    <source>
        <dbReference type="EMBL" id="ODJ87172.1"/>
    </source>
</evidence>
<feature type="domain" description="TssC1 N-terminal" evidence="2">
    <location>
        <begin position="205"/>
        <end position="270"/>
    </location>
</feature>
<evidence type="ECO:0000256" key="1">
    <source>
        <dbReference type="SAM" id="MobiDB-lite"/>
    </source>
</evidence>
<dbReference type="InterPro" id="IPR044031">
    <property type="entry name" value="TssC1_N"/>
</dbReference>
<dbReference type="Proteomes" id="UP000094769">
    <property type="component" value="Unassembled WGS sequence"/>
</dbReference>
<sequence length="477" mass="53752">MSERMHFSVELGKKTDRNHIQDSAKGFTIVMLGSFGGGTGTGNPITESGHSLHSIETDTLDKKIAKLHPSLTLLGNSGQQITLRFKSLDDFHPDVLLDQLADYRPVTAEQQTLTSSDHRSEEISADDERSDENESQKETLSRLLGQRPLSVEQQQESGSSLNNAKQSMIADAVRRLAENASGVDQSDTSDESPADTLDETDKTILLRSVLHNESFQKLEASWRSVDWLLHSIEPDPSITCYLLDIRRSELELERSSHTEPTTSSLYRVIRETLERRDLLESSFILIDNHHYGPDQESTKMLDWLGLLMDCFDGTLLAGSASSFLNDQAKFGDTFNAWHTFRKQPSARRIALLYPEMLLRLPYGSTTDPIQSLSFEELNQNWTIDEMLWGNPAYAQTVVLINRWMTEGDTVQASLLTDLPAYTYQSEGERHLQPCTKLLLNEQQIEQLLNLGLVPVIGSRNRNTIQLPWFQHLGFSSG</sequence>
<dbReference type="AlphaFoldDB" id="A0A7Z0VK81"/>
<name>A0A7Z0VK81_9GAMM</name>
<feature type="domain" description="TssC1 N-terminal" evidence="2">
    <location>
        <begin position="332"/>
        <end position="462"/>
    </location>
</feature>